<feature type="signal peptide" evidence="1">
    <location>
        <begin position="1"/>
        <end position="17"/>
    </location>
</feature>
<evidence type="ECO:0000256" key="1">
    <source>
        <dbReference type="SAM" id="SignalP"/>
    </source>
</evidence>
<dbReference type="STRING" id="1611254.A0A2G5SXP4"/>
<keyword evidence="4" id="KW-1185">Reference proteome</keyword>
<accession>A0A2G5SXP4</accession>
<feature type="chain" id="PRO_5013794700" description="NTF2-like domain-containing protein" evidence="1">
    <location>
        <begin position="18"/>
        <end position="155"/>
    </location>
</feature>
<reference evidence="4" key="1">
    <citation type="submission" date="2017-10" db="EMBL/GenBank/DDBJ databases">
        <title>Rapid genome shrinkage in a self-fertile nematode reveals novel sperm competition proteins.</title>
        <authorList>
            <person name="Yin D."/>
            <person name="Schwarz E.M."/>
            <person name="Thomas C.G."/>
            <person name="Felde R.L."/>
            <person name="Korf I.F."/>
            <person name="Cutter A.D."/>
            <person name="Schartner C.M."/>
            <person name="Ralston E.J."/>
            <person name="Meyer B.J."/>
            <person name="Haag E.S."/>
        </authorList>
    </citation>
    <scope>NUCLEOTIDE SEQUENCE [LARGE SCALE GENOMIC DNA]</scope>
    <source>
        <strain evidence="4">JU1422</strain>
    </source>
</reference>
<organism evidence="3 4">
    <name type="scientific">Caenorhabditis nigoni</name>
    <dbReference type="NCBI Taxonomy" id="1611254"/>
    <lineage>
        <taxon>Eukaryota</taxon>
        <taxon>Metazoa</taxon>
        <taxon>Ecdysozoa</taxon>
        <taxon>Nematoda</taxon>
        <taxon>Chromadorea</taxon>
        <taxon>Rhabditida</taxon>
        <taxon>Rhabditina</taxon>
        <taxon>Rhabditomorpha</taxon>
        <taxon>Rhabditoidea</taxon>
        <taxon>Rhabditidae</taxon>
        <taxon>Peloderinae</taxon>
        <taxon>Caenorhabditis</taxon>
    </lineage>
</organism>
<proteinExistence type="predicted"/>
<dbReference type="EMBL" id="PDUG01000006">
    <property type="protein sequence ID" value="PIC19905.1"/>
    <property type="molecule type" value="Genomic_DNA"/>
</dbReference>
<evidence type="ECO:0000259" key="2">
    <source>
        <dbReference type="Pfam" id="PF26530"/>
    </source>
</evidence>
<keyword evidence="1" id="KW-0732">Signal</keyword>
<sequence>MSPSILILCLLAGTSSAYITYSQLEAAPYVANKFVNAMSDSLQSRKPALIAKHFDYNFMFKLCGETYTKGQTVAMINSLPKWNPRNPAASVIITLLVGAKWTEFSSENGRIEFSAQIHIPNTEIFVANFVICPDRNVVISGSAERCPKKKGVNVF</sequence>
<feature type="domain" description="NTF2-like" evidence="2">
    <location>
        <begin position="30"/>
        <end position="148"/>
    </location>
</feature>
<dbReference type="PANTHER" id="PTHR33940:SF1">
    <property type="entry name" value="APOLIPOPHORIN-RELATED"/>
    <property type="match status" value="1"/>
</dbReference>
<comment type="caution">
    <text evidence="3">The sequence shown here is derived from an EMBL/GenBank/DDBJ whole genome shotgun (WGS) entry which is preliminary data.</text>
</comment>
<dbReference type="Pfam" id="PF26530">
    <property type="entry name" value="NTF2_3"/>
    <property type="match status" value="1"/>
</dbReference>
<dbReference type="AlphaFoldDB" id="A0A2G5SXP4"/>
<dbReference type="Proteomes" id="UP000230233">
    <property type="component" value="Chromosome X"/>
</dbReference>
<name>A0A2G5SXP4_9PELO</name>
<dbReference type="PANTHER" id="PTHR33940">
    <property type="entry name" value="PROTEIN CBG13625"/>
    <property type="match status" value="1"/>
</dbReference>
<gene>
    <name evidence="3" type="primary">Cnig_chr_X.g25278</name>
    <name evidence="3" type="ORF">B9Z55_025278</name>
</gene>
<dbReference type="InterPro" id="IPR058721">
    <property type="entry name" value="NTF2_3"/>
</dbReference>
<protein>
    <recommendedName>
        <fullName evidence="2">NTF2-like domain-containing protein</fullName>
    </recommendedName>
</protein>
<evidence type="ECO:0000313" key="4">
    <source>
        <dbReference type="Proteomes" id="UP000230233"/>
    </source>
</evidence>
<evidence type="ECO:0000313" key="3">
    <source>
        <dbReference type="EMBL" id="PIC19905.1"/>
    </source>
</evidence>